<gene>
    <name evidence="1" type="ORF">SACS_1511</name>
</gene>
<comment type="caution">
    <text evidence="1">The sequence shown here is derived from an EMBL/GenBank/DDBJ whole genome shotgun (WGS) entry which is preliminary data.</text>
</comment>
<dbReference type="Proteomes" id="UP000027590">
    <property type="component" value="Unassembled WGS sequence"/>
</dbReference>
<dbReference type="AlphaFoldDB" id="A0A7U7J1C3"/>
<accession>A0A7U7J1C3</accession>
<reference evidence="1 2" key="2">
    <citation type="journal article" date="2014" name="PLoS ONE">
        <title>Evolution of mitochondria reconstructed from the energy metabolism of living bacteria.</title>
        <authorList>
            <person name="Degli Esposti M."/>
            <person name="Chouaia B."/>
            <person name="Comandatore F."/>
            <person name="Crotti E."/>
            <person name="Sassera D."/>
            <person name="Lievens P.M."/>
            <person name="Daffonchio D."/>
            <person name="Bandi C."/>
        </authorList>
    </citation>
    <scope>NUCLEOTIDE SEQUENCE [LARGE SCALE GENOMIC DNA]</scope>
    <source>
        <strain evidence="2">AM169</strain>
    </source>
</reference>
<evidence type="ECO:0000313" key="2">
    <source>
        <dbReference type="Proteomes" id="UP000027590"/>
    </source>
</evidence>
<proteinExistence type="predicted"/>
<organism evidence="1 2">
    <name type="scientific">Parasaccharibacter apium</name>
    <dbReference type="NCBI Taxonomy" id="1510841"/>
    <lineage>
        <taxon>Bacteria</taxon>
        <taxon>Pseudomonadati</taxon>
        <taxon>Pseudomonadota</taxon>
        <taxon>Alphaproteobacteria</taxon>
        <taxon>Acetobacterales</taxon>
        <taxon>Acetobacteraceae</taxon>
        <taxon>Parasaccharibacter</taxon>
    </lineage>
</organism>
<sequence length="46" mass="5499">MLKRHDYTLTPDIYENPKWEKIPLNAAKQPARLYGVQGFISRRRRA</sequence>
<evidence type="ECO:0000313" key="1">
    <source>
        <dbReference type="EMBL" id="CDG34249.1"/>
    </source>
</evidence>
<reference evidence="1 2" key="1">
    <citation type="journal article" date="2014" name="Genome Biol. Evol.">
        <title>Acetic acid bacteria genomes reveal functional traits for adaptation to life in insect guts.</title>
        <authorList>
            <person name="Chouaia B."/>
            <person name="Gaiarsa S."/>
            <person name="Crotti E."/>
            <person name="Comandatore F."/>
            <person name="Degli Esposti M."/>
            <person name="Ricci I."/>
            <person name="Alma A."/>
            <person name="Favia G."/>
            <person name="Bandi C."/>
            <person name="Daffonchio D."/>
        </authorList>
    </citation>
    <scope>NUCLEOTIDE SEQUENCE [LARGE SCALE GENOMIC DNA]</scope>
    <source>
        <strain evidence="2">AM169</strain>
    </source>
</reference>
<dbReference type="EMBL" id="CBLY010000006">
    <property type="protein sequence ID" value="CDG34249.1"/>
    <property type="molecule type" value="Genomic_DNA"/>
</dbReference>
<name>A0A7U7J1C3_9PROT</name>
<protein>
    <submittedName>
        <fullName evidence="1">Uncharacterized protein</fullName>
    </submittedName>
</protein>